<dbReference type="InterPro" id="IPR056547">
    <property type="entry name" value="NUP160_helical"/>
</dbReference>
<dbReference type="GO" id="GO:0017056">
    <property type="term" value="F:structural constituent of nuclear pore"/>
    <property type="evidence" value="ECO:0007669"/>
    <property type="project" value="TreeGrafter"/>
</dbReference>
<accession>A0A6I8UK77</accession>
<feature type="domain" description="Nucleoporin Nup120/160 beta-propeller" evidence="4">
    <location>
        <begin position="58"/>
        <end position="526"/>
    </location>
</feature>
<dbReference type="RefSeq" id="XP_001356792.4">
    <property type="nucleotide sequence ID" value="XM_001356756.4"/>
</dbReference>
<dbReference type="ExpressionAtlas" id="A0A6I8UK77">
    <property type="expression patterns" value="baseline"/>
</dbReference>
<dbReference type="GO" id="GO:0005643">
    <property type="term" value="C:nuclear pore"/>
    <property type="evidence" value="ECO:0007669"/>
    <property type="project" value="UniProtKB-ARBA"/>
</dbReference>
<dbReference type="PANTHER" id="PTHR21286:SF0">
    <property type="entry name" value="NUCLEAR PORE COMPLEX PROTEIN NUP160"/>
    <property type="match status" value="1"/>
</dbReference>
<dbReference type="Pfam" id="PF23347">
    <property type="entry name" value="TPR_Nup160_C"/>
    <property type="match status" value="1"/>
</dbReference>
<dbReference type="InterPro" id="IPR021717">
    <property type="entry name" value="Nucleoporin_Nup160"/>
</dbReference>
<evidence type="ECO:0000259" key="7">
    <source>
        <dbReference type="Pfam" id="PF23354"/>
    </source>
</evidence>
<dbReference type="InterPro" id="IPR059141">
    <property type="entry name" value="Beta-prop_Nup120_160"/>
</dbReference>
<organism evidence="8 9">
    <name type="scientific">Drosophila pseudoobscura pseudoobscura</name>
    <name type="common">Fruit fly</name>
    <dbReference type="NCBI Taxonomy" id="46245"/>
    <lineage>
        <taxon>Eukaryota</taxon>
        <taxon>Metazoa</taxon>
        <taxon>Ecdysozoa</taxon>
        <taxon>Arthropoda</taxon>
        <taxon>Hexapoda</taxon>
        <taxon>Insecta</taxon>
        <taxon>Pterygota</taxon>
        <taxon>Neoptera</taxon>
        <taxon>Endopterygota</taxon>
        <taxon>Diptera</taxon>
        <taxon>Brachycera</taxon>
        <taxon>Muscomorpha</taxon>
        <taxon>Ephydroidea</taxon>
        <taxon>Drosophilidae</taxon>
        <taxon>Drosophila</taxon>
        <taxon>Sophophora</taxon>
    </lineage>
</organism>
<name>A0A6I8UK77_DROPS</name>
<evidence type="ECO:0000313" key="8">
    <source>
        <dbReference type="Proteomes" id="UP000001819"/>
    </source>
</evidence>
<sequence length="1412" mass="160567">MDVNMSYREVATKNLKPADWIDVTIHTGDTLNSLQDSQNFEISGGHSYKNNNVMYRNRFIYWRTNKSVLELGEVSLDISLVRNQLRMRFNESTVLNVSLTEQPQAITLLVVTVSSVHRYVFPLKTATVEVGAAAGPDDLQSQSIFYDVTEKIDDPSAYFLTDGLGMPTVAASFMSKHAQVAHFAVAYPNKLLHHVMNCVDGATVTQEVKEPHLMPRFLYKFAGALRRAESVDAANDMSFSEIDGKTYLLVVYRSNELRLWSLDTMQAVSTINCCSGGGVGAPTAQGPQTNVIRKIDDRNFCVFLSHDEGAEFVCVQIDKNMTDVGSRDIELIVKHTVVAPDMDLIDFNVTLTHIWALWSNVEGDFNASTIHYGSNQAIQWVSSVLEPPPDRYCLTTEQGIDPREAYCSYIFHPGRFDRTVITKALYMFRRVNLQFDVRQLSMTVLKEQVCQAVEDEIQNEFKEFVVSDEEYLEIATRLWDRFYSCCEQYHIKYSEPIGLSILGGMDAACLIRRQSFALLRPCELWEHILLIGEQATDVASLMSPFFQDNLSMSTAFAELIRIVTQVEKTLPEDVKMEMDKKLYQRESPIDLVAKLVARSLDDDDTGAIFPMDTVQKLKIELEQIPNLQDAVDMLLNILCVIDPDAPPSNDYARSTRFLLPTGALFGSEYGISILAETFKQMALIRFSVCRNLLIVLYILDQEHCETDQSFLTTTENYMRSYYTLVWMAVTPISSNTPAGFEASIQRLNRAQLFDGYSRPYSSHVRGYGDDQTTLLCLFLRSKGLFSALSKLLKESSMQLETEPATLRQTLLKLVTYSNQMLWPESPSYVFPEWLYGTCHQIIVQDYVRLLADWCESKSYCRAFMLAVTLLDCGETQKAVILFQNTAEMVLDDAFLIEHVLKTTPLYSQIKESLELGNDDGPSVEDRKQAMVHYYLKVIQLFEQYSAVDYIIQLALTAISKLGDHDPQLPMFQSIVFNNHMHLGHYEDAYHALIYNADISRRKDCLRQLVVTLFQCKNLDLLMKLPYNGLQNEFESIVESRARSLSIDQNDVYNFLYAFHTSKGNMRKAATVMYEQAMRLQVSSNDPKALEKRCSALLICVNCLNLVDSRYRWIAKPIIGDERESTAMDLDNEDDLPPIDDEVLVLELDDIRRELVYNVALKELSHYRKDIAAYVLAGAEELSYLLGSYGLYTAALKLSRGHKFSVLPTFQSLAAACVSATEEAASDAWDWLQNNDLADLPHRNNAADMAWSLLQKLILDHELKDSTVIRKSVVNRLLTMNAFVPKWLYDSYKLSNSRELLQLYVRHNRLLEAADMASEMICAMLGAGSEYFDFQQSINVTTPQLAFPINTIDLLLHALKVNGKENSEYEVACIQLEEDVARYIETVSRTTSDKMKVAILRNREEQQLQALRQ</sequence>
<comment type="subcellular location">
    <subcellularLocation>
        <location evidence="1">Nucleus</location>
    </subcellularLocation>
</comment>
<evidence type="ECO:0000259" key="5">
    <source>
        <dbReference type="Pfam" id="PF23345"/>
    </source>
</evidence>
<evidence type="ECO:0000313" key="9">
    <source>
        <dbReference type="RefSeq" id="XP_001356792.4"/>
    </source>
</evidence>
<protein>
    <submittedName>
        <fullName evidence="9">Nuclear pore complex protein Nup160 homolog</fullName>
    </submittedName>
</protein>
<keyword evidence="3" id="KW-0539">Nucleus</keyword>
<dbReference type="Pfam" id="PF11715">
    <property type="entry name" value="Beta-prop_Nup120_160"/>
    <property type="match status" value="1"/>
</dbReference>
<dbReference type="PANTHER" id="PTHR21286">
    <property type="entry name" value="NUCLEAR PORE COMPLEX PROTEIN NUP160"/>
    <property type="match status" value="1"/>
</dbReference>
<dbReference type="Pfam" id="PF23345">
    <property type="entry name" value="NUP160_helical"/>
    <property type="match status" value="1"/>
</dbReference>
<evidence type="ECO:0000256" key="1">
    <source>
        <dbReference type="ARBA" id="ARBA00004123"/>
    </source>
</evidence>
<evidence type="ECO:0000256" key="2">
    <source>
        <dbReference type="ARBA" id="ARBA00022448"/>
    </source>
</evidence>
<dbReference type="InterPro" id="IPR056535">
    <property type="entry name" value="TPR_NUP160_M"/>
</dbReference>
<keyword evidence="2" id="KW-0813">Transport</keyword>
<evidence type="ECO:0000259" key="4">
    <source>
        <dbReference type="Pfam" id="PF11715"/>
    </source>
</evidence>
<dbReference type="FunCoup" id="A0A6I8UK77">
    <property type="interactions" value="1758"/>
</dbReference>
<dbReference type="InterPro" id="IPR056536">
    <property type="entry name" value="TPR_NUP160_C"/>
</dbReference>
<gene>
    <name evidence="9" type="primary">Nup160</name>
</gene>
<feature type="domain" description="NUP160 C-terminal TPR" evidence="6">
    <location>
        <begin position="1146"/>
        <end position="1396"/>
    </location>
</feature>
<dbReference type="Pfam" id="PF23354">
    <property type="entry name" value="TPR_NUP160_120_M"/>
    <property type="match status" value="1"/>
</dbReference>
<keyword evidence="8" id="KW-1185">Reference proteome</keyword>
<dbReference type="KEGG" id="dpo:4817252"/>
<reference evidence="9" key="1">
    <citation type="submission" date="2025-08" db="UniProtKB">
        <authorList>
            <consortium name="RefSeq"/>
        </authorList>
    </citation>
    <scope>IDENTIFICATION</scope>
    <source>
        <strain evidence="9">MV-25-SWS-2005</strain>
        <tissue evidence="9">Whole body</tissue>
    </source>
</reference>
<evidence type="ECO:0000259" key="6">
    <source>
        <dbReference type="Pfam" id="PF23347"/>
    </source>
</evidence>
<proteinExistence type="predicted"/>
<dbReference type="InParanoid" id="A0A6I8UK77"/>
<feature type="domain" description="NUP160 middle TPR" evidence="7">
    <location>
        <begin position="822"/>
        <end position="1105"/>
    </location>
</feature>
<dbReference type="Proteomes" id="UP000001819">
    <property type="component" value="Chromosome 4"/>
</dbReference>
<feature type="domain" description="NUP160 helical" evidence="5">
    <location>
        <begin position="551"/>
        <end position="778"/>
    </location>
</feature>
<evidence type="ECO:0000256" key="3">
    <source>
        <dbReference type="ARBA" id="ARBA00023242"/>
    </source>
</evidence>